<keyword evidence="2 3" id="KW-0560">Oxidoreductase</keyword>
<dbReference type="PRINTS" id="PR00081">
    <property type="entry name" value="GDHRDH"/>
</dbReference>
<dbReference type="EMBL" id="JBHTMA010000040">
    <property type="protein sequence ID" value="MFD1228495.1"/>
    <property type="molecule type" value="Genomic_DNA"/>
</dbReference>
<dbReference type="PANTHER" id="PTHR43639:SF1">
    <property type="entry name" value="SHORT-CHAIN DEHYDROGENASE_REDUCTASE FAMILY PROTEIN"/>
    <property type="match status" value="1"/>
</dbReference>
<dbReference type="RefSeq" id="WP_289385083.1">
    <property type="nucleotide sequence ID" value="NZ_JAUCBM010000001.1"/>
</dbReference>
<evidence type="ECO:0000256" key="2">
    <source>
        <dbReference type="ARBA" id="ARBA00023002"/>
    </source>
</evidence>
<dbReference type="Pfam" id="PF13561">
    <property type="entry name" value="adh_short_C2"/>
    <property type="match status" value="1"/>
</dbReference>
<proteinExistence type="inferred from homology"/>
<protein>
    <submittedName>
        <fullName evidence="3">Glucose 1-dehydrogenase</fullName>
        <ecNumber evidence="3">1.1.1.47</ecNumber>
    </submittedName>
</protein>
<comment type="similarity">
    <text evidence="1">Belongs to the short-chain dehydrogenases/reductases (SDR) family.</text>
</comment>
<accession>A0ABW3V9J5</accession>
<gene>
    <name evidence="3" type="ORF">ACFQ35_15235</name>
</gene>
<dbReference type="InterPro" id="IPR036291">
    <property type="entry name" value="NAD(P)-bd_dom_sf"/>
</dbReference>
<comment type="caution">
    <text evidence="3">The sequence shown here is derived from an EMBL/GenBank/DDBJ whole genome shotgun (WGS) entry which is preliminary data.</text>
</comment>
<evidence type="ECO:0000313" key="3">
    <source>
        <dbReference type="EMBL" id="MFD1228495.1"/>
    </source>
</evidence>
<dbReference type="NCBIfam" id="NF005559">
    <property type="entry name" value="PRK07231.1"/>
    <property type="match status" value="1"/>
</dbReference>
<name>A0ABW3V9J5_9HYPH</name>
<dbReference type="Proteomes" id="UP001597263">
    <property type="component" value="Unassembled WGS sequence"/>
</dbReference>
<reference evidence="4" key="1">
    <citation type="journal article" date="2019" name="Int. J. Syst. Evol. Microbiol.">
        <title>The Global Catalogue of Microorganisms (GCM) 10K type strain sequencing project: providing services to taxonomists for standard genome sequencing and annotation.</title>
        <authorList>
            <consortium name="The Broad Institute Genomics Platform"/>
            <consortium name="The Broad Institute Genome Sequencing Center for Infectious Disease"/>
            <person name="Wu L."/>
            <person name="Ma J."/>
        </authorList>
    </citation>
    <scope>NUCLEOTIDE SEQUENCE [LARGE SCALE GENOMIC DNA]</scope>
    <source>
        <strain evidence="4">CCUG 49584</strain>
    </source>
</reference>
<dbReference type="PANTHER" id="PTHR43639">
    <property type="entry name" value="OXIDOREDUCTASE, SHORT-CHAIN DEHYDROGENASE/REDUCTASE FAMILY (AFU_ORTHOLOGUE AFUA_5G02870)"/>
    <property type="match status" value="1"/>
</dbReference>
<dbReference type="PRINTS" id="PR00080">
    <property type="entry name" value="SDRFAMILY"/>
</dbReference>
<dbReference type="Gene3D" id="3.40.50.720">
    <property type="entry name" value="NAD(P)-binding Rossmann-like Domain"/>
    <property type="match status" value="1"/>
</dbReference>
<dbReference type="GO" id="GO:0047936">
    <property type="term" value="F:glucose 1-dehydrogenase [NAD(P)+] activity"/>
    <property type="evidence" value="ECO:0007669"/>
    <property type="project" value="UniProtKB-EC"/>
</dbReference>
<dbReference type="EC" id="1.1.1.47" evidence="3"/>
<organism evidence="3 4">
    <name type="scientific">Pseudochrobactrum kiredjianiae</name>
    <dbReference type="NCBI Taxonomy" id="386305"/>
    <lineage>
        <taxon>Bacteria</taxon>
        <taxon>Pseudomonadati</taxon>
        <taxon>Pseudomonadota</taxon>
        <taxon>Alphaproteobacteria</taxon>
        <taxon>Hyphomicrobiales</taxon>
        <taxon>Brucellaceae</taxon>
        <taxon>Pseudochrobactrum</taxon>
    </lineage>
</organism>
<evidence type="ECO:0000256" key="1">
    <source>
        <dbReference type="ARBA" id="ARBA00006484"/>
    </source>
</evidence>
<dbReference type="SUPFAM" id="SSF51735">
    <property type="entry name" value="NAD(P)-binding Rossmann-fold domains"/>
    <property type="match status" value="1"/>
</dbReference>
<keyword evidence="4" id="KW-1185">Reference proteome</keyword>
<evidence type="ECO:0000313" key="4">
    <source>
        <dbReference type="Proteomes" id="UP001597263"/>
    </source>
</evidence>
<dbReference type="InterPro" id="IPR002347">
    <property type="entry name" value="SDR_fam"/>
</dbReference>
<sequence>MTGSLDKKTAIITGAGSGFGEAMARKFVREGANVVVVDRDAAGAKRVVSEICQQGLAGELGAQALAVEADIAAESGVAEAVRQAIMQFGRVDILINNAGIGHKPQPAENVQPDEFDRIVGVNIRGIYLMSRALIPHFKGNGGGVILNIASTGAARPRPNLTWYNATKGWVVSATKALAIELAPENIRVNALNPVAGETPLLSTFMGEDTEEIRQKFRASIPLGRLLKPEDLAESAAFLCSSAASMITGVALDVDGGRSI</sequence>